<dbReference type="Pfam" id="PF11274">
    <property type="entry name" value="DUF3074"/>
    <property type="match status" value="1"/>
</dbReference>
<dbReference type="SUPFAM" id="SSF55961">
    <property type="entry name" value="Bet v1-like"/>
    <property type="match status" value="1"/>
</dbReference>
<dbReference type="PANTHER" id="PTHR40370">
    <property type="entry name" value="EXPRESSED PROTEIN"/>
    <property type="match status" value="1"/>
</dbReference>
<feature type="domain" description="DUF3074" evidence="1">
    <location>
        <begin position="62"/>
        <end position="218"/>
    </location>
</feature>
<gene>
    <name evidence="2" type="primary">KIN2_6</name>
    <name evidence="2" type="ORF">ATC70_008025</name>
</gene>
<proteinExistence type="predicted"/>
<sequence>MIKPTITVQDLQDTDKTNRIINRSFEQVLDLVKESKQWPVIHTHGEITTRKNKGHQGHAYIQRSSIHGADQVTYDQLRSLLYLNHSVNETKYVKQLTDAVLLQHVHDGADLFWLGFKTPVPSANREFVELVATRETDARSFMVTSQPVAYNPVKQGYVRGAYEAWELVSEIENEQGDKQVEWICIQRSSAGGLIPRFMSDWVAAKDFHHDVEGIIKYIQSNEEGNPYIK</sequence>
<dbReference type="GeneID" id="89951711"/>
<comment type="caution">
    <text evidence="2">The sequence shown here is derived from an EMBL/GenBank/DDBJ whole genome shotgun (WGS) entry which is preliminary data.</text>
</comment>
<dbReference type="EC" id="2.7.11.1" evidence="2"/>
<dbReference type="AlphaFoldDB" id="A0AAN7DP06"/>
<keyword evidence="2" id="KW-0808">Transferase</keyword>
<dbReference type="Gene3D" id="3.30.530.20">
    <property type="match status" value="1"/>
</dbReference>
<keyword evidence="3" id="KW-1185">Reference proteome</keyword>
<reference evidence="2 3" key="1">
    <citation type="submission" date="2022-11" db="EMBL/GenBank/DDBJ databases">
        <title>Mucor velutinosus strain NIH1002 WGS.</title>
        <authorList>
            <person name="Subramanian P."/>
            <person name="Mullikin J.C."/>
            <person name="Segre J.A."/>
            <person name="Zelazny A.M."/>
        </authorList>
    </citation>
    <scope>NUCLEOTIDE SEQUENCE [LARGE SCALE GENOMIC DNA]</scope>
    <source>
        <strain evidence="2 3">NIH1002</strain>
    </source>
</reference>
<evidence type="ECO:0000313" key="2">
    <source>
        <dbReference type="EMBL" id="KAK4520512.1"/>
    </source>
</evidence>
<evidence type="ECO:0000259" key="1">
    <source>
        <dbReference type="Pfam" id="PF11274"/>
    </source>
</evidence>
<dbReference type="EMBL" id="JASEJX010000010">
    <property type="protein sequence ID" value="KAK4520512.1"/>
    <property type="molecule type" value="Genomic_DNA"/>
</dbReference>
<organism evidence="2 3">
    <name type="scientific">Mucor velutinosus</name>
    <dbReference type="NCBI Taxonomy" id="708070"/>
    <lineage>
        <taxon>Eukaryota</taxon>
        <taxon>Fungi</taxon>
        <taxon>Fungi incertae sedis</taxon>
        <taxon>Mucoromycota</taxon>
        <taxon>Mucoromycotina</taxon>
        <taxon>Mucoromycetes</taxon>
        <taxon>Mucorales</taxon>
        <taxon>Mucorineae</taxon>
        <taxon>Mucoraceae</taxon>
        <taxon>Mucor</taxon>
    </lineage>
</organism>
<dbReference type="InterPro" id="IPR023393">
    <property type="entry name" value="START-like_dom_sf"/>
</dbReference>
<dbReference type="PANTHER" id="PTHR40370:SF1">
    <property type="entry name" value="DUF3074 DOMAIN-CONTAINING PROTEIN"/>
    <property type="match status" value="1"/>
</dbReference>
<dbReference type="Proteomes" id="UP001304243">
    <property type="component" value="Unassembled WGS sequence"/>
</dbReference>
<protein>
    <submittedName>
        <fullName evidence="2">Serine/threonine-protein kinase</fullName>
        <ecNumber evidence="2">2.7.11.1</ecNumber>
    </submittedName>
</protein>
<dbReference type="RefSeq" id="XP_064687178.1">
    <property type="nucleotide sequence ID" value="XM_064827280.1"/>
</dbReference>
<accession>A0AAN7DP06</accession>
<dbReference type="InterPro" id="IPR024500">
    <property type="entry name" value="DUF3074"/>
</dbReference>
<name>A0AAN7DP06_9FUNG</name>
<keyword evidence="2" id="KW-0418">Kinase</keyword>
<dbReference type="GO" id="GO:0004674">
    <property type="term" value="F:protein serine/threonine kinase activity"/>
    <property type="evidence" value="ECO:0007669"/>
    <property type="project" value="UniProtKB-EC"/>
</dbReference>
<evidence type="ECO:0000313" key="3">
    <source>
        <dbReference type="Proteomes" id="UP001304243"/>
    </source>
</evidence>